<feature type="chain" id="PRO_5007378448" description="DUF4426 domain-containing protein" evidence="1">
    <location>
        <begin position="28"/>
        <end position="144"/>
    </location>
</feature>
<organism evidence="2 4">
    <name type="scientific">Endozoicomonas numazuensis</name>
    <dbReference type="NCBI Taxonomy" id="1137799"/>
    <lineage>
        <taxon>Bacteria</taxon>
        <taxon>Pseudomonadati</taxon>
        <taxon>Pseudomonadota</taxon>
        <taxon>Gammaproteobacteria</taxon>
        <taxon>Oceanospirillales</taxon>
        <taxon>Endozoicomonadaceae</taxon>
        <taxon>Endozoicomonas</taxon>
    </lineage>
</organism>
<comment type="caution">
    <text evidence="2">The sequence shown here is derived from an EMBL/GenBank/DDBJ whole genome shotgun (WGS) entry which is preliminary data.</text>
</comment>
<dbReference type="AlphaFoldDB" id="A0A081NG05"/>
<evidence type="ECO:0000313" key="2">
    <source>
        <dbReference type="EMBL" id="KEQ17378.1"/>
    </source>
</evidence>
<protein>
    <recommendedName>
        <fullName evidence="5">DUF4426 domain-containing protein</fullName>
    </recommendedName>
</protein>
<keyword evidence="1" id="KW-0732">Signal</keyword>
<proteinExistence type="predicted"/>
<evidence type="ECO:0000313" key="4">
    <source>
        <dbReference type="Proteomes" id="UP000028073"/>
    </source>
</evidence>
<sequence length="144" mass="16059">MKGTLMKRITLVLASLCVLLISPLTQARTQTAGAQQEAALNFYFQKDPEAKGYAVTLPLMLGNASSRAQSMEMNEFPAFTVAIQQGMQGLDILFFDKLSGKLLTKMRYPMVHRLQNTFQTQGFTGLQYIHHPNGSVLQFIGMVR</sequence>
<name>A0A081NG05_9GAMM</name>
<dbReference type="EMBL" id="JOKH01000003">
    <property type="protein sequence ID" value="KEQ17380.1"/>
    <property type="molecule type" value="Genomic_DNA"/>
</dbReference>
<evidence type="ECO:0000313" key="3">
    <source>
        <dbReference type="EMBL" id="KEQ17380.1"/>
    </source>
</evidence>
<accession>A0A081NG05</accession>
<evidence type="ECO:0000256" key="1">
    <source>
        <dbReference type="SAM" id="SignalP"/>
    </source>
</evidence>
<reference evidence="2 4" key="1">
    <citation type="submission" date="2014-06" db="EMBL/GenBank/DDBJ databases">
        <title>Whole Genome Sequences of Three Symbiotic Endozoicomonas Bacteria.</title>
        <authorList>
            <person name="Neave M.J."/>
            <person name="Apprill A."/>
            <person name="Voolstra C.R."/>
        </authorList>
    </citation>
    <scope>NUCLEOTIDE SEQUENCE [LARGE SCALE GENOMIC DNA]</scope>
    <source>
        <strain evidence="2 4">DSM 25634</strain>
    </source>
</reference>
<feature type="signal peptide" evidence="1">
    <location>
        <begin position="1"/>
        <end position="27"/>
    </location>
</feature>
<evidence type="ECO:0008006" key="5">
    <source>
        <dbReference type="Google" id="ProtNLM"/>
    </source>
</evidence>
<dbReference type="Proteomes" id="UP000028073">
    <property type="component" value="Unassembled WGS sequence"/>
</dbReference>
<keyword evidence="4" id="KW-1185">Reference proteome</keyword>
<gene>
    <name evidence="2" type="ORF">GZ78_16410</name>
    <name evidence="3" type="ORF">GZ78_16420</name>
</gene>
<dbReference type="EMBL" id="JOKH01000003">
    <property type="protein sequence ID" value="KEQ17378.1"/>
    <property type="molecule type" value="Genomic_DNA"/>
</dbReference>